<reference evidence="1 2" key="1">
    <citation type="submission" date="2020-01" db="EMBL/GenBank/DDBJ databases">
        <title>Comparative genomics of meat spoilage bacteria.</title>
        <authorList>
            <person name="Hilgarth M."/>
            <person name="Vogel R.F."/>
        </authorList>
    </citation>
    <scope>NUCLEOTIDE SEQUENCE [LARGE SCALE GENOMIC DNA]</scope>
    <source>
        <strain evidence="1 2">TMW2.2077</strain>
    </source>
</reference>
<protein>
    <submittedName>
        <fullName evidence="1">Uncharacterized protein</fullName>
    </submittedName>
</protein>
<evidence type="ECO:0000313" key="2">
    <source>
        <dbReference type="Proteomes" id="UP000809529"/>
    </source>
</evidence>
<gene>
    <name evidence="1" type="ORF">GYN02_22365</name>
</gene>
<name>A0ABS1ZN49_9PSED</name>
<dbReference type="EMBL" id="JAAEBW010000020">
    <property type="protein sequence ID" value="MBM1197914.1"/>
    <property type="molecule type" value="Genomic_DNA"/>
</dbReference>
<accession>A0ABS1ZN49</accession>
<sequence>MNIRLTQWQGFAFIDESEPLARHPQIRVQTMIWGDKNEADGGWHINSGRFKT</sequence>
<keyword evidence="2" id="KW-1185">Reference proteome</keyword>
<organism evidence="1 2">
    <name type="scientific">Pseudomonas weihenstephanensis</name>
    <dbReference type="NCBI Taxonomy" id="1608994"/>
    <lineage>
        <taxon>Bacteria</taxon>
        <taxon>Pseudomonadati</taxon>
        <taxon>Pseudomonadota</taxon>
        <taxon>Gammaproteobacteria</taxon>
        <taxon>Pseudomonadales</taxon>
        <taxon>Pseudomonadaceae</taxon>
        <taxon>Pseudomonas</taxon>
    </lineage>
</organism>
<evidence type="ECO:0000313" key="1">
    <source>
        <dbReference type="EMBL" id="MBM1197914.1"/>
    </source>
</evidence>
<comment type="caution">
    <text evidence="1">The sequence shown here is derived from an EMBL/GenBank/DDBJ whole genome shotgun (WGS) entry which is preliminary data.</text>
</comment>
<proteinExistence type="predicted"/>
<dbReference type="Proteomes" id="UP000809529">
    <property type="component" value="Unassembled WGS sequence"/>
</dbReference>
<dbReference type="RefSeq" id="WP_203303979.1">
    <property type="nucleotide sequence ID" value="NZ_JAAEBW010000020.1"/>
</dbReference>